<feature type="region of interest" description="Disordered" evidence="1">
    <location>
        <begin position="14"/>
        <end position="33"/>
    </location>
</feature>
<evidence type="ECO:0000313" key="3">
    <source>
        <dbReference type="Proteomes" id="UP001151760"/>
    </source>
</evidence>
<dbReference type="Proteomes" id="UP001151760">
    <property type="component" value="Unassembled WGS sequence"/>
</dbReference>
<comment type="caution">
    <text evidence="2">The sequence shown here is derived from an EMBL/GenBank/DDBJ whole genome shotgun (WGS) entry which is preliminary data.</text>
</comment>
<dbReference type="EMBL" id="BQNB010010413">
    <property type="protein sequence ID" value="GJS76962.1"/>
    <property type="molecule type" value="Genomic_DNA"/>
</dbReference>
<reference evidence="2" key="2">
    <citation type="submission" date="2022-01" db="EMBL/GenBank/DDBJ databases">
        <authorList>
            <person name="Yamashiro T."/>
            <person name="Shiraishi A."/>
            <person name="Satake H."/>
            <person name="Nakayama K."/>
        </authorList>
    </citation>
    <scope>NUCLEOTIDE SEQUENCE</scope>
</reference>
<protein>
    <submittedName>
        <fullName evidence="2">Uncharacterized protein</fullName>
    </submittedName>
</protein>
<feature type="region of interest" description="Disordered" evidence="1">
    <location>
        <begin position="64"/>
        <end position="89"/>
    </location>
</feature>
<name>A0ABQ4YJ91_9ASTR</name>
<accession>A0ABQ4YJ91</accession>
<gene>
    <name evidence="2" type="ORF">Tco_0726843</name>
</gene>
<proteinExistence type="predicted"/>
<sequence length="171" mass="18634">MDAGPNMIINSMSNIAKASHHGTAGWKRKTQRWEEEEKIRKKIRKWRKKNEEMEADNKWTARSGVLPISGGEEPHFYPPTPASGGEAAPIPPHVPANPVPANPIPEAAHIGATGITHQLETLSITVEKTFLLTAASTACCHCSVLPDDDDFTYTKGPAPSEPTIDLHLVTQ</sequence>
<reference evidence="2" key="1">
    <citation type="journal article" date="2022" name="Int. J. Mol. Sci.">
        <title>Draft Genome of Tanacetum Coccineum: Genomic Comparison of Closely Related Tanacetum-Family Plants.</title>
        <authorList>
            <person name="Yamashiro T."/>
            <person name="Shiraishi A."/>
            <person name="Nakayama K."/>
            <person name="Satake H."/>
        </authorList>
    </citation>
    <scope>NUCLEOTIDE SEQUENCE</scope>
</reference>
<evidence type="ECO:0000256" key="1">
    <source>
        <dbReference type="SAM" id="MobiDB-lite"/>
    </source>
</evidence>
<keyword evidence="3" id="KW-1185">Reference proteome</keyword>
<organism evidence="2 3">
    <name type="scientific">Tanacetum coccineum</name>
    <dbReference type="NCBI Taxonomy" id="301880"/>
    <lineage>
        <taxon>Eukaryota</taxon>
        <taxon>Viridiplantae</taxon>
        <taxon>Streptophyta</taxon>
        <taxon>Embryophyta</taxon>
        <taxon>Tracheophyta</taxon>
        <taxon>Spermatophyta</taxon>
        <taxon>Magnoliopsida</taxon>
        <taxon>eudicotyledons</taxon>
        <taxon>Gunneridae</taxon>
        <taxon>Pentapetalae</taxon>
        <taxon>asterids</taxon>
        <taxon>campanulids</taxon>
        <taxon>Asterales</taxon>
        <taxon>Asteraceae</taxon>
        <taxon>Asteroideae</taxon>
        <taxon>Anthemideae</taxon>
        <taxon>Anthemidinae</taxon>
        <taxon>Tanacetum</taxon>
    </lineage>
</organism>
<evidence type="ECO:0000313" key="2">
    <source>
        <dbReference type="EMBL" id="GJS76962.1"/>
    </source>
</evidence>